<dbReference type="GO" id="GO:0016052">
    <property type="term" value="P:carbohydrate catabolic process"/>
    <property type="evidence" value="ECO:0007669"/>
    <property type="project" value="TreeGrafter"/>
</dbReference>
<dbReference type="Pfam" id="PF13378">
    <property type="entry name" value="MR_MLE_C"/>
    <property type="match status" value="1"/>
</dbReference>
<evidence type="ECO:0000313" key="6">
    <source>
        <dbReference type="Proteomes" id="UP000555564"/>
    </source>
</evidence>
<name>A0A7X0IF76_9ACTN</name>
<dbReference type="Gene3D" id="3.30.390.10">
    <property type="entry name" value="Enolase-like, N-terminal domain"/>
    <property type="match status" value="1"/>
</dbReference>
<reference evidence="5 6" key="1">
    <citation type="submission" date="2020-08" db="EMBL/GenBank/DDBJ databases">
        <title>Sequencing the genomes of 1000 actinobacteria strains.</title>
        <authorList>
            <person name="Klenk H.-P."/>
        </authorList>
    </citation>
    <scope>NUCLEOTIDE SEQUENCE [LARGE SCALE GENOMIC DNA]</scope>
    <source>
        <strain evidence="5 6">DSM 44936</strain>
    </source>
</reference>
<dbReference type="InterPro" id="IPR036849">
    <property type="entry name" value="Enolase-like_C_sf"/>
</dbReference>
<dbReference type="SFLD" id="SFLDG00179">
    <property type="entry name" value="mandelate_racemase"/>
    <property type="match status" value="1"/>
</dbReference>
<evidence type="ECO:0000256" key="3">
    <source>
        <dbReference type="ARBA" id="ARBA00022842"/>
    </source>
</evidence>
<keyword evidence="3" id="KW-0460">Magnesium</keyword>
<dbReference type="Pfam" id="PF02746">
    <property type="entry name" value="MR_MLE_N"/>
    <property type="match status" value="1"/>
</dbReference>
<dbReference type="PANTHER" id="PTHR13794">
    <property type="entry name" value="ENOLASE SUPERFAMILY, MANDELATE RACEMASE"/>
    <property type="match status" value="1"/>
</dbReference>
<dbReference type="InterPro" id="IPR029065">
    <property type="entry name" value="Enolase_C-like"/>
</dbReference>
<dbReference type="Proteomes" id="UP000555564">
    <property type="component" value="Unassembled WGS sequence"/>
</dbReference>
<feature type="domain" description="Mandelate racemase/muconate lactonizing enzyme C-terminal" evidence="4">
    <location>
        <begin position="139"/>
        <end position="240"/>
    </location>
</feature>
<proteinExistence type="predicted"/>
<dbReference type="PANTHER" id="PTHR13794:SF58">
    <property type="entry name" value="MITOCHONDRIAL ENOLASE SUPERFAMILY MEMBER 1"/>
    <property type="match status" value="1"/>
</dbReference>
<dbReference type="InterPro" id="IPR046945">
    <property type="entry name" value="RHMD-like"/>
</dbReference>
<keyword evidence="6" id="KW-1185">Reference proteome</keyword>
<dbReference type="SMART" id="SM00922">
    <property type="entry name" value="MR_MLE"/>
    <property type="match status" value="1"/>
</dbReference>
<accession>A0A7X0IF76</accession>
<dbReference type="InterPro" id="IPR029017">
    <property type="entry name" value="Enolase-like_N"/>
</dbReference>
<dbReference type="SUPFAM" id="SSF54826">
    <property type="entry name" value="Enolase N-terminal domain-like"/>
    <property type="match status" value="1"/>
</dbReference>
<dbReference type="RefSeq" id="WP_343072717.1">
    <property type="nucleotide sequence ID" value="NZ_BAAALO010000024.1"/>
</dbReference>
<dbReference type="AlphaFoldDB" id="A0A7X0IF76"/>
<dbReference type="InterPro" id="IPR013341">
    <property type="entry name" value="Mandelate_racemase_N_dom"/>
</dbReference>
<evidence type="ECO:0000259" key="4">
    <source>
        <dbReference type="SMART" id="SM00922"/>
    </source>
</evidence>
<comment type="caution">
    <text evidence="5">The sequence shown here is derived from an EMBL/GenBank/DDBJ whole genome shotgun (WGS) entry which is preliminary data.</text>
</comment>
<comment type="cofactor">
    <cofactor evidence="1">
        <name>Mg(2+)</name>
        <dbReference type="ChEBI" id="CHEBI:18420"/>
    </cofactor>
</comment>
<protein>
    <submittedName>
        <fullName evidence="5">L-alanine-DL-glutamate epimerase-like enolase superfamily enzyme</fullName>
    </submittedName>
</protein>
<evidence type="ECO:0000313" key="5">
    <source>
        <dbReference type="EMBL" id="MBB6474134.1"/>
    </source>
</evidence>
<sequence>MAIELTARAYHVPTDAPEADGTFAWTGTTAVVAHASSSGITGLGWTYAPVAAAGIVTGMLAPAVADLDPDDVPRAWAAMARRLRNAGRPGVAGCALSAADCALWDLKARRHGLALAQLLGRVRDDVPVYGSGGFTTYDEERQHRQLAHWTGEQGIPRVKIKIGESWGRRPGRDLRRMAAARRTVGDDVELFVDANGAYTRKQAVRIMREAAGLDVRWFEEPVSSDDLEGLGIVRDAVDADVAAGEYGYDLVYFERMAPFVDCQQIDVTRCGGVSEFLRAAAVAAAHGLEVSGHCAPHQHLAVAAAVPNLRHLEWFHDHVRVESMLFDGTRPVVDGRVAAVRDAPGNGLVLKEPDAERWRVG</sequence>
<dbReference type="GO" id="GO:0000287">
    <property type="term" value="F:magnesium ion binding"/>
    <property type="evidence" value="ECO:0007669"/>
    <property type="project" value="TreeGrafter"/>
</dbReference>
<dbReference type="SUPFAM" id="SSF51604">
    <property type="entry name" value="Enolase C-terminal domain-like"/>
    <property type="match status" value="1"/>
</dbReference>
<gene>
    <name evidence="5" type="ORF">BJ992_003565</name>
</gene>
<dbReference type="SFLD" id="SFLDS00001">
    <property type="entry name" value="Enolase"/>
    <property type="match status" value="1"/>
</dbReference>
<evidence type="ECO:0000256" key="1">
    <source>
        <dbReference type="ARBA" id="ARBA00001946"/>
    </source>
</evidence>
<organism evidence="5 6">
    <name type="scientific">Sphaerisporangium rubeum</name>
    <dbReference type="NCBI Taxonomy" id="321317"/>
    <lineage>
        <taxon>Bacteria</taxon>
        <taxon>Bacillati</taxon>
        <taxon>Actinomycetota</taxon>
        <taxon>Actinomycetes</taxon>
        <taxon>Streptosporangiales</taxon>
        <taxon>Streptosporangiaceae</taxon>
        <taxon>Sphaerisporangium</taxon>
    </lineage>
</organism>
<dbReference type="EMBL" id="JACHIU010000001">
    <property type="protein sequence ID" value="MBB6474134.1"/>
    <property type="molecule type" value="Genomic_DNA"/>
</dbReference>
<dbReference type="InterPro" id="IPR013342">
    <property type="entry name" value="Mandelate_racemase_C"/>
</dbReference>
<keyword evidence="2" id="KW-0479">Metal-binding</keyword>
<dbReference type="Gene3D" id="3.20.20.120">
    <property type="entry name" value="Enolase-like C-terminal domain"/>
    <property type="match status" value="1"/>
</dbReference>
<dbReference type="GO" id="GO:0016836">
    <property type="term" value="F:hydro-lyase activity"/>
    <property type="evidence" value="ECO:0007669"/>
    <property type="project" value="TreeGrafter"/>
</dbReference>
<evidence type="ECO:0000256" key="2">
    <source>
        <dbReference type="ARBA" id="ARBA00022723"/>
    </source>
</evidence>